<dbReference type="Gene3D" id="3.30.1240.20">
    <property type="match status" value="1"/>
</dbReference>
<dbReference type="EC" id="5.4.2.8" evidence="5 13"/>
<dbReference type="InterPro" id="IPR036412">
    <property type="entry name" value="HAD-like_sf"/>
</dbReference>
<feature type="binding site" evidence="12">
    <location>
        <position position="13"/>
    </location>
    <ligand>
        <name>Mg(2+)</name>
        <dbReference type="ChEBI" id="CHEBI:18420"/>
        <label>1</label>
    </ligand>
</feature>
<dbReference type="GO" id="GO:0006013">
    <property type="term" value="P:mannose metabolic process"/>
    <property type="evidence" value="ECO:0007669"/>
    <property type="project" value="TreeGrafter"/>
</dbReference>
<comment type="similarity">
    <text evidence="3 13">Belongs to the eukaryotic PMM family.</text>
</comment>
<evidence type="ECO:0000256" key="2">
    <source>
        <dbReference type="ARBA" id="ARBA00004699"/>
    </source>
</evidence>
<keyword evidence="15" id="KW-1185">Reference proteome</keyword>
<evidence type="ECO:0000256" key="8">
    <source>
        <dbReference type="ARBA" id="ARBA00022842"/>
    </source>
</evidence>
<feature type="binding site" evidence="11">
    <location>
        <position position="180"/>
    </location>
    <ligand>
        <name>alpha-D-mannose 1-phosphate</name>
        <dbReference type="ChEBI" id="CHEBI:58409"/>
    </ligand>
</feature>
<feature type="binding site" evidence="11">
    <location>
        <position position="142"/>
    </location>
    <ligand>
        <name>alpha-D-mannose 1-phosphate</name>
        <dbReference type="ChEBI" id="CHEBI:58409"/>
    </ligand>
</feature>
<comment type="subunit">
    <text evidence="4 13">Homodimer.</text>
</comment>
<feature type="binding site" evidence="11">
    <location>
        <position position="135"/>
    </location>
    <ligand>
        <name>alpha-D-mannose 1-phosphate</name>
        <dbReference type="ChEBI" id="CHEBI:58409"/>
    </ligand>
</feature>
<evidence type="ECO:0000256" key="13">
    <source>
        <dbReference type="RuleBase" id="RU361118"/>
    </source>
</evidence>
<comment type="pathway">
    <text evidence="2 13">Nucleotide-sugar biosynthesis; GDP-alpha-D-mannose biosynthesis; alpha-D-mannose 1-phosphate from D-fructose 6-phosphate: step 2/2.</text>
</comment>
<evidence type="ECO:0000256" key="9">
    <source>
        <dbReference type="ARBA" id="ARBA00023235"/>
    </source>
</evidence>
<feature type="binding site" evidence="12">
    <location>
        <position position="11"/>
    </location>
    <ligand>
        <name>Mg(2+)</name>
        <dbReference type="ChEBI" id="CHEBI:18420"/>
        <label>1</label>
    </ligand>
</feature>
<dbReference type="SFLD" id="SFLDG01140">
    <property type="entry name" value="C2.B:_Phosphomannomutase_and_P"/>
    <property type="match status" value="1"/>
</dbReference>
<dbReference type="FunFam" id="3.30.1240.20:FF:000001">
    <property type="entry name" value="Phosphomannomutase"/>
    <property type="match status" value="1"/>
</dbReference>
<dbReference type="InterPro" id="IPR005002">
    <property type="entry name" value="PMM"/>
</dbReference>
<gene>
    <name evidence="14" type="ORF">TCAL_01843</name>
</gene>
<comment type="function">
    <text evidence="13">Involved in the synthesis of the GDP-mannose and dolichol-phosphate-mannose required for a number of critical mannosyl transfer reactions.</text>
</comment>
<evidence type="ECO:0000256" key="10">
    <source>
        <dbReference type="PIRSR" id="PIRSR605002-1"/>
    </source>
</evidence>
<dbReference type="GO" id="GO:0006487">
    <property type="term" value="P:protein N-linked glycosylation"/>
    <property type="evidence" value="ECO:0007669"/>
    <property type="project" value="TreeGrafter"/>
</dbReference>
<organism evidence="14 15">
    <name type="scientific">Tigriopus californicus</name>
    <name type="common">Marine copepod</name>
    <dbReference type="NCBI Taxonomy" id="6832"/>
    <lineage>
        <taxon>Eukaryota</taxon>
        <taxon>Metazoa</taxon>
        <taxon>Ecdysozoa</taxon>
        <taxon>Arthropoda</taxon>
        <taxon>Crustacea</taxon>
        <taxon>Multicrustacea</taxon>
        <taxon>Hexanauplia</taxon>
        <taxon>Copepoda</taxon>
        <taxon>Harpacticoida</taxon>
        <taxon>Harpacticidae</taxon>
        <taxon>Tigriopus</taxon>
    </lineage>
</organism>
<protein>
    <recommendedName>
        <fullName evidence="5 13">Phosphomannomutase</fullName>
        <ecNumber evidence="5 13">5.4.2.8</ecNumber>
    </recommendedName>
</protein>
<evidence type="ECO:0000256" key="11">
    <source>
        <dbReference type="PIRSR" id="PIRSR605002-2"/>
    </source>
</evidence>
<evidence type="ECO:0000256" key="1">
    <source>
        <dbReference type="ARBA" id="ARBA00004496"/>
    </source>
</evidence>
<reference evidence="14 15" key="1">
    <citation type="journal article" date="2018" name="Nat. Ecol. Evol.">
        <title>Genomic signatures of mitonuclear coevolution across populations of Tigriopus californicus.</title>
        <authorList>
            <person name="Barreto F.S."/>
            <person name="Watson E.T."/>
            <person name="Lima T.G."/>
            <person name="Willett C.S."/>
            <person name="Edmands S."/>
            <person name="Li W."/>
            <person name="Burton R.S."/>
        </authorList>
    </citation>
    <scope>NUCLEOTIDE SEQUENCE [LARGE SCALE GENOMIC DNA]</scope>
    <source>
        <strain evidence="14 15">San Diego</strain>
    </source>
</reference>
<evidence type="ECO:0000256" key="7">
    <source>
        <dbReference type="ARBA" id="ARBA00022723"/>
    </source>
</evidence>
<comment type="caution">
    <text evidence="14">The sequence shown here is derived from an EMBL/GenBank/DDBJ whole genome shotgun (WGS) entry which is preliminary data.</text>
</comment>
<dbReference type="InterPro" id="IPR023214">
    <property type="entry name" value="HAD_sf"/>
</dbReference>
<dbReference type="GO" id="GO:0046872">
    <property type="term" value="F:metal ion binding"/>
    <property type="evidence" value="ECO:0007669"/>
    <property type="project" value="UniProtKB-KW"/>
</dbReference>
<evidence type="ECO:0000256" key="5">
    <source>
        <dbReference type="ARBA" id="ARBA00012730"/>
    </source>
</evidence>
<feature type="binding site" evidence="12">
    <location>
        <position position="225"/>
    </location>
    <ligand>
        <name>Mg(2+)</name>
        <dbReference type="ChEBI" id="CHEBI:18420"/>
        <label>1</label>
    </ligand>
</feature>
<dbReference type="PANTHER" id="PTHR10466">
    <property type="entry name" value="PHOSPHOMANNOMUTASE"/>
    <property type="match status" value="1"/>
</dbReference>
<feature type="binding site" evidence="12">
    <location>
        <position position="222"/>
    </location>
    <ligand>
        <name>Mg(2+)</name>
        <dbReference type="ChEBI" id="CHEBI:18420"/>
        <label>1</label>
    </ligand>
</feature>
<comment type="catalytic activity">
    <reaction evidence="13">
        <text>alpha-D-mannose 1-phosphate = D-mannose 6-phosphate</text>
        <dbReference type="Rhea" id="RHEA:11140"/>
        <dbReference type="ChEBI" id="CHEBI:58409"/>
        <dbReference type="ChEBI" id="CHEBI:58735"/>
        <dbReference type="EC" id="5.4.2.8"/>
    </reaction>
</comment>
<evidence type="ECO:0000256" key="3">
    <source>
        <dbReference type="ARBA" id="ARBA00009736"/>
    </source>
</evidence>
<keyword evidence="7 12" id="KW-0479">Metal-binding</keyword>
<dbReference type="UniPathway" id="UPA00126">
    <property type="reaction ID" value="UER00424"/>
</dbReference>
<dbReference type="InterPro" id="IPR043169">
    <property type="entry name" value="PMM_cap"/>
</dbReference>
<dbReference type="SUPFAM" id="SSF56784">
    <property type="entry name" value="HAD-like"/>
    <property type="match status" value="1"/>
</dbReference>
<dbReference type="CDD" id="cd02585">
    <property type="entry name" value="HAD_PMM"/>
    <property type="match status" value="1"/>
</dbReference>
<dbReference type="Pfam" id="PF03332">
    <property type="entry name" value="PMM"/>
    <property type="match status" value="1"/>
</dbReference>
<dbReference type="EMBL" id="VCGU01000458">
    <property type="protein sequence ID" value="TRY63393.1"/>
    <property type="molecule type" value="Genomic_DNA"/>
</dbReference>
<evidence type="ECO:0000256" key="6">
    <source>
        <dbReference type="ARBA" id="ARBA00022490"/>
    </source>
</evidence>
<feature type="binding site" evidence="11">
    <location>
        <position position="124"/>
    </location>
    <ligand>
        <name>alpha-D-mannose 1-phosphate</name>
        <dbReference type="ChEBI" id="CHEBI:58409"/>
    </ligand>
</feature>
<dbReference type="GO" id="GO:0009298">
    <property type="term" value="P:GDP-mannose biosynthetic process"/>
    <property type="evidence" value="ECO:0007669"/>
    <property type="project" value="UniProtKB-UniPathway"/>
</dbReference>
<dbReference type="PANTHER" id="PTHR10466:SF0">
    <property type="entry name" value="PHOSPHOMANNOMUTASE"/>
    <property type="match status" value="1"/>
</dbReference>
<dbReference type="AlphaFoldDB" id="A0A553ND83"/>
<feature type="binding site" evidence="12">
    <location>
        <position position="220"/>
    </location>
    <ligand>
        <name>Mg(2+)</name>
        <dbReference type="ChEBI" id="CHEBI:18420"/>
        <label>1</label>
    </ligand>
</feature>
<feature type="active site" description="Nucleophile" evidence="10">
    <location>
        <position position="11"/>
    </location>
</feature>
<keyword evidence="9 13" id="KW-0413">Isomerase</keyword>
<evidence type="ECO:0000313" key="14">
    <source>
        <dbReference type="EMBL" id="TRY63393.1"/>
    </source>
</evidence>
<feature type="binding site" evidence="11">
    <location>
        <position position="20"/>
    </location>
    <ligand>
        <name>alpha-D-mannose 1-phosphate</name>
        <dbReference type="ChEBI" id="CHEBI:58409"/>
    </ligand>
</feature>
<dbReference type="SFLD" id="SFLDF00445">
    <property type="entry name" value="alpha-phosphomannomutase"/>
    <property type="match status" value="1"/>
</dbReference>
<dbReference type="OMA" id="ISHRVYT"/>
<feature type="binding site" evidence="11">
    <location>
        <position position="182"/>
    </location>
    <ligand>
        <name>alpha-D-mannose 1-phosphate</name>
        <dbReference type="ChEBI" id="CHEBI:58409"/>
    </ligand>
</feature>
<proteinExistence type="inferred from homology"/>
<accession>A0A553ND83</accession>
<dbReference type="Gene3D" id="3.40.50.1000">
    <property type="entry name" value="HAD superfamily/HAD-like"/>
    <property type="match status" value="1"/>
</dbReference>
<name>A0A553ND83_TIGCA</name>
<sequence>MARDDVLVLFDVDGTLTPHRQVILPHVQDFLQNQLKPVATVGLVGGSDMPKIAEQMGGADVIHKFDFVFAENGLVAYRDGQFVEKQSISAFIGDDKLQKFINFCLRYMSDLELPCKRGNFVEFRNGMINVCPVGRSCSYEERLVFAEFDAKHRVREQMRDALMKAFPDLGLQFAIGGQISIDAFPIGWDKRYCLKFVESFKDIHFFGDRTAPGGNDHEIFEDPRTQGYTVSSPEDTLSQLKTIFKL</sequence>
<comment type="subcellular location">
    <subcellularLocation>
        <location evidence="1 13">Cytoplasm</location>
    </subcellularLocation>
</comment>
<keyword evidence="8 12" id="KW-0460">Magnesium</keyword>
<dbReference type="GO" id="GO:0004615">
    <property type="term" value="F:phosphomannomutase activity"/>
    <property type="evidence" value="ECO:0007669"/>
    <property type="project" value="UniProtKB-EC"/>
</dbReference>
<dbReference type="Proteomes" id="UP000318571">
    <property type="component" value="Chromosome 10"/>
</dbReference>
<evidence type="ECO:0000256" key="12">
    <source>
        <dbReference type="PIRSR" id="PIRSR605002-3"/>
    </source>
</evidence>
<dbReference type="GO" id="GO:0005829">
    <property type="term" value="C:cytosol"/>
    <property type="evidence" value="ECO:0007669"/>
    <property type="project" value="TreeGrafter"/>
</dbReference>
<dbReference type="NCBIfam" id="TIGR01484">
    <property type="entry name" value="HAD-SF-IIB"/>
    <property type="match status" value="1"/>
</dbReference>
<dbReference type="SFLD" id="SFLDS00003">
    <property type="entry name" value="Haloacid_Dehalogenase"/>
    <property type="match status" value="1"/>
</dbReference>
<dbReference type="SFLD" id="SFLDG01143">
    <property type="entry name" value="C2.B.3:_Phosphomannomutase_Lik"/>
    <property type="match status" value="1"/>
</dbReference>
<keyword evidence="6 13" id="KW-0963">Cytoplasm</keyword>
<evidence type="ECO:0000256" key="4">
    <source>
        <dbReference type="ARBA" id="ARBA00011738"/>
    </source>
</evidence>
<dbReference type="STRING" id="6832.A0A553ND83"/>
<comment type="cofactor">
    <cofactor evidence="12">
        <name>Mg(2+)</name>
        <dbReference type="ChEBI" id="CHEBI:18420"/>
    </cofactor>
</comment>
<feature type="active site" description="Proton donor/acceptor" evidence="10">
    <location>
        <position position="13"/>
    </location>
</feature>
<dbReference type="InterPro" id="IPR006379">
    <property type="entry name" value="HAD-SF_hydro_IIB"/>
</dbReference>
<feature type="binding site" evidence="12">
    <location>
        <position position="208"/>
    </location>
    <ligand>
        <name>Mg(2+)</name>
        <dbReference type="ChEBI" id="CHEBI:18420"/>
        <label>1</label>
    </ligand>
</feature>
<evidence type="ECO:0000313" key="15">
    <source>
        <dbReference type="Proteomes" id="UP000318571"/>
    </source>
</evidence>